<reference evidence="2 3" key="1">
    <citation type="submission" date="2018-05" db="EMBL/GenBank/DDBJ databases">
        <title>Genomic Encyclopedia of Type Strains, Phase IV (KMG-IV): sequencing the most valuable type-strain genomes for metagenomic binning, comparative biology and taxonomic classification.</title>
        <authorList>
            <person name="Goeker M."/>
        </authorList>
    </citation>
    <scope>NUCLEOTIDE SEQUENCE [LARGE SCALE GENOMIC DNA]</scope>
    <source>
        <strain evidence="2 3">DSM 16791</strain>
    </source>
</reference>
<dbReference type="AlphaFoldDB" id="A0A317PD51"/>
<evidence type="ECO:0000256" key="1">
    <source>
        <dbReference type="SAM" id="MobiDB-lite"/>
    </source>
</evidence>
<comment type="caution">
    <text evidence="2">The sequence shown here is derived from an EMBL/GenBank/DDBJ whole genome shotgun (WGS) entry which is preliminary data.</text>
</comment>
<protein>
    <submittedName>
        <fullName evidence="2">Uncharacterized protein</fullName>
    </submittedName>
</protein>
<name>A0A317PD51_9HYPH</name>
<proteinExistence type="predicted"/>
<keyword evidence="3" id="KW-1185">Reference proteome</keyword>
<feature type="region of interest" description="Disordered" evidence="1">
    <location>
        <begin position="1"/>
        <end position="22"/>
    </location>
</feature>
<organism evidence="2 3">
    <name type="scientific">Hoeflea marina</name>
    <dbReference type="NCBI Taxonomy" id="274592"/>
    <lineage>
        <taxon>Bacteria</taxon>
        <taxon>Pseudomonadati</taxon>
        <taxon>Pseudomonadota</taxon>
        <taxon>Alphaproteobacteria</taxon>
        <taxon>Hyphomicrobiales</taxon>
        <taxon>Rhizobiaceae</taxon>
        <taxon>Hoeflea</taxon>
    </lineage>
</organism>
<gene>
    <name evidence="2" type="ORF">DFR52_107102</name>
</gene>
<sequence>MQNGFNRKGKTMPFIMTTPPPAPTNINEIPPSVGDRVLLNDPKQDPIPDVIAEPLYAFIRQDGQFLNFDRRAMNLQVYGQWNLVFATTISRDTPITQQLTEEMGIVTSSEEERSFAATIGVDLGVPSLNLGAMISTTLSAVTRQSIQTSSKTTLSTTFDATTDKPESTIWYWQLRLSYEVDGTVVAFAPRDAKAAALLTQNVNTNAGPGKQRSGGGAIPVRRFPGREFTQTLMVADQIFRTTQFPRSSAEVVVADAVGNKSSVPEFDSQVSAGDRQAA</sequence>
<evidence type="ECO:0000313" key="3">
    <source>
        <dbReference type="Proteomes" id="UP000246352"/>
    </source>
</evidence>
<dbReference type="Proteomes" id="UP000246352">
    <property type="component" value="Unassembled WGS sequence"/>
</dbReference>
<accession>A0A317PD51</accession>
<dbReference type="RefSeq" id="WP_146215653.1">
    <property type="nucleotide sequence ID" value="NZ_QGTR01000007.1"/>
</dbReference>
<evidence type="ECO:0000313" key="2">
    <source>
        <dbReference type="EMBL" id="PWV97190.1"/>
    </source>
</evidence>
<dbReference type="EMBL" id="QGTR01000007">
    <property type="protein sequence ID" value="PWV97190.1"/>
    <property type="molecule type" value="Genomic_DNA"/>
</dbReference>